<dbReference type="KEGG" id="sla:SERLADRAFT_382924"/>
<dbReference type="EMBL" id="GL945431">
    <property type="protein sequence ID" value="EGO27646.1"/>
    <property type="molecule type" value="Genomic_DNA"/>
</dbReference>
<feature type="compositionally biased region" description="Polar residues" evidence="1">
    <location>
        <begin position="34"/>
        <end position="49"/>
    </location>
</feature>
<protein>
    <submittedName>
        <fullName evidence="2">Uncharacterized protein</fullName>
    </submittedName>
</protein>
<dbReference type="GeneID" id="18811020"/>
<evidence type="ECO:0000256" key="1">
    <source>
        <dbReference type="SAM" id="MobiDB-lite"/>
    </source>
</evidence>
<feature type="non-terminal residue" evidence="2">
    <location>
        <position position="1"/>
    </location>
</feature>
<dbReference type="Proteomes" id="UP000008064">
    <property type="component" value="Unassembled WGS sequence"/>
</dbReference>
<reference evidence="2" key="1">
    <citation type="submission" date="2011-04" db="EMBL/GenBank/DDBJ databases">
        <title>Evolution of plant cell wall degrading machinery underlies the functional diversity of forest fungi.</title>
        <authorList>
            <consortium name="US DOE Joint Genome Institute (JGI-PGF)"/>
            <person name="Eastwood D.C."/>
            <person name="Floudas D."/>
            <person name="Binder M."/>
            <person name="Majcherczyk A."/>
            <person name="Schneider P."/>
            <person name="Aerts A."/>
            <person name="Asiegbu F.O."/>
            <person name="Baker S.E."/>
            <person name="Barry K."/>
            <person name="Bendiksby M."/>
            <person name="Blumentritt M."/>
            <person name="Coutinho P.M."/>
            <person name="Cullen D."/>
            <person name="Cullen D."/>
            <person name="Gathman A."/>
            <person name="Goodell B."/>
            <person name="Henrissat B."/>
            <person name="Ihrmark K."/>
            <person name="Kauserud H."/>
            <person name="Kohler A."/>
            <person name="LaButti K."/>
            <person name="Lapidus A."/>
            <person name="Lavin J.L."/>
            <person name="Lee Y.-H."/>
            <person name="Lindquist E."/>
            <person name="Lilly W."/>
            <person name="Lucas S."/>
            <person name="Morin E."/>
            <person name="Murat C."/>
            <person name="Oguiza J.A."/>
            <person name="Park J."/>
            <person name="Pisabarro A.G."/>
            <person name="Riley R."/>
            <person name="Rosling A."/>
            <person name="Salamov A."/>
            <person name="Schmidt O."/>
            <person name="Schmutz J."/>
            <person name="Skrede I."/>
            <person name="Stenlid J."/>
            <person name="Wiebenga A."/>
            <person name="Xie X."/>
            <person name="Kues U."/>
            <person name="Hibbett D.S."/>
            <person name="Hoffmeister D."/>
            <person name="Hogberg N."/>
            <person name="Martin F."/>
            <person name="Grigoriev I.V."/>
            <person name="Watkinson S.C."/>
        </authorList>
    </citation>
    <scope>NUCLEOTIDE SEQUENCE</scope>
    <source>
        <strain evidence="2">S7.9</strain>
    </source>
</reference>
<accession>F8NP81</accession>
<dbReference type="RefSeq" id="XP_007315737.1">
    <property type="nucleotide sequence ID" value="XM_007315675.1"/>
</dbReference>
<proteinExistence type="predicted"/>
<name>F8NP81_SERL9</name>
<gene>
    <name evidence="2" type="ORF">SERLADRAFT_382924</name>
</gene>
<sequence length="61" mass="6839">AVEGVGRHCERGRDVREKRGRDERRSFNSRRSRGTMTQRESASGIQTVVPSGKHQSERGSA</sequence>
<feature type="region of interest" description="Disordered" evidence="1">
    <location>
        <begin position="1"/>
        <end position="61"/>
    </location>
</feature>
<dbReference type="AlphaFoldDB" id="F8NP81"/>
<evidence type="ECO:0000313" key="2">
    <source>
        <dbReference type="EMBL" id="EGO27646.1"/>
    </source>
</evidence>
<organism>
    <name type="scientific">Serpula lacrymans var. lacrymans (strain S7.9)</name>
    <name type="common">Dry rot fungus</name>
    <dbReference type="NCBI Taxonomy" id="578457"/>
    <lineage>
        <taxon>Eukaryota</taxon>
        <taxon>Fungi</taxon>
        <taxon>Dikarya</taxon>
        <taxon>Basidiomycota</taxon>
        <taxon>Agaricomycotina</taxon>
        <taxon>Agaricomycetes</taxon>
        <taxon>Agaricomycetidae</taxon>
        <taxon>Boletales</taxon>
        <taxon>Coniophorineae</taxon>
        <taxon>Serpulaceae</taxon>
        <taxon>Serpula</taxon>
    </lineage>
</organism>
<dbReference type="HOGENOM" id="CLU_2929183_0_0_1"/>
<feature type="compositionally biased region" description="Basic and acidic residues" evidence="1">
    <location>
        <begin position="1"/>
        <end position="26"/>
    </location>
</feature>